<keyword evidence="17" id="KW-1185">Reference proteome</keyword>
<dbReference type="PIRSF" id="PIRSF000239">
    <property type="entry name" value="AHPC"/>
    <property type="match status" value="1"/>
</dbReference>
<evidence type="ECO:0000256" key="14">
    <source>
        <dbReference type="PIRSR" id="PIRSR000239-1"/>
    </source>
</evidence>
<feature type="active site" description="Cysteine sulfenic acid (-SOH) intermediate; for peroxidase activity" evidence="14">
    <location>
        <position position="56"/>
    </location>
</feature>
<dbReference type="Proteomes" id="UP000621454">
    <property type="component" value="Unassembled WGS sequence"/>
</dbReference>
<dbReference type="Pfam" id="PF00578">
    <property type="entry name" value="AhpC-TSA"/>
    <property type="match status" value="1"/>
</dbReference>
<sequence>MSSGSPTLDDGPLQPGTAAPDFVLMNQDNRPIRLSDFRGTKNVLLVFFPMAFTGNCEGELGMIRDNLPKFSNDDTELLTISVGSPPTHKVWSGMQGYLFPLLSDFWPHGEVAQRYGVFDHDRGYAMRGTFLVDRDGIITFSEAHPSSDPRDQSLWEKALAALSS</sequence>
<name>A0A916WNT4_9ACTN</name>
<dbReference type="CDD" id="cd03018">
    <property type="entry name" value="PRX_AhpE_like"/>
    <property type="match status" value="1"/>
</dbReference>
<dbReference type="RefSeq" id="WP_188584838.1">
    <property type="nucleotide sequence ID" value="NZ_BMGC01000002.1"/>
</dbReference>
<dbReference type="PROSITE" id="PS51352">
    <property type="entry name" value="THIOREDOXIN_2"/>
    <property type="match status" value="1"/>
</dbReference>
<keyword evidence="2" id="KW-0049">Antioxidant</keyword>
<dbReference type="AlphaFoldDB" id="A0A916WNT4"/>
<comment type="similarity">
    <text evidence="8">Belongs to the peroxiredoxin family. AhpE subfamily.</text>
</comment>
<evidence type="ECO:0000313" key="16">
    <source>
        <dbReference type="EMBL" id="GGB18428.1"/>
    </source>
</evidence>
<comment type="catalytic activity">
    <reaction evidence="6">
        <text>[mycoredoxin]-L-dithiol + a hydroperoxide = [mycoredoxin]-L-disulfide + an alcohol + H2O</text>
        <dbReference type="Rhea" id="RHEA:62640"/>
        <dbReference type="Rhea" id="RHEA-COMP:16137"/>
        <dbReference type="Rhea" id="RHEA-COMP:16138"/>
        <dbReference type="ChEBI" id="CHEBI:15377"/>
        <dbReference type="ChEBI" id="CHEBI:29950"/>
        <dbReference type="ChEBI" id="CHEBI:30879"/>
        <dbReference type="ChEBI" id="CHEBI:35924"/>
        <dbReference type="ChEBI" id="CHEBI:50058"/>
        <dbReference type="EC" id="1.11.1.29"/>
    </reaction>
</comment>
<evidence type="ECO:0000256" key="13">
    <source>
        <dbReference type="ARBA" id="ARBA00083736"/>
    </source>
</evidence>
<reference evidence="16" key="2">
    <citation type="submission" date="2020-09" db="EMBL/GenBank/DDBJ databases">
        <authorList>
            <person name="Sun Q."/>
            <person name="Zhou Y."/>
        </authorList>
    </citation>
    <scope>NUCLEOTIDE SEQUENCE</scope>
    <source>
        <strain evidence="16">CGMCC 1.12827</strain>
    </source>
</reference>
<evidence type="ECO:0000313" key="17">
    <source>
        <dbReference type="Proteomes" id="UP000621454"/>
    </source>
</evidence>
<evidence type="ECO:0000256" key="1">
    <source>
        <dbReference type="ARBA" id="ARBA00022559"/>
    </source>
</evidence>
<dbReference type="InterPro" id="IPR024706">
    <property type="entry name" value="Peroxiredoxin_AhpC-typ"/>
</dbReference>
<evidence type="ECO:0000256" key="5">
    <source>
        <dbReference type="ARBA" id="ARBA00032824"/>
    </source>
</evidence>
<keyword evidence="1" id="KW-0575">Peroxidase</keyword>
<feature type="domain" description="Thioredoxin" evidence="15">
    <location>
        <begin position="13"/>
        <end position="164"/>
    </location>
</feature>
<evidence type="ECO:0000256" key="11">
    <source>
        <dbReference type="ARBA" id="ARBA00068979"/>
    </source>
</evidence>
<dbReference type="EC" id="1.11.1.29" evidence="10"/>
<reference evidence="16" key="1">
    <citation type="journal article" date="2014" name="Int. J. Syst. Evol. Microbiol.">
        <title>Complete genome sequence of Corynebacterium casei LMG S-19264T (=DSM 44701T), isolated from a smear-ripened cheese.</title>
        <authorList>
            <consortium name="US DOE Joint Genome Institute (JGI-PGF)"/>
            <person name="Walter F."/>
            <person name="Albersmeier A."/>
            <person name="Kalinowski J."/>
            <person name="Ruckert C."/>
        </authorList>
    </citation>
    <scope>NUCLEOTIDE SEQUENCE</scope>
    <source>
        <strain evidence="16">CGMCC 1.12827</strain>
    </source>
</reference>
<dbReference type="InterPro" id="IPR036249">
    <property type="entry name" value="Thioredoxin-like_sf"/>
</dbReference>
<keyword evidence="4" id="KW-0676">Redox-active center</keyword>
<dbReference type="GO" id="GO:0004601">
    <property type="term" value="F:peroxidase activity"/>
    <property type="evidence" value="ECO:0007669"/>
    <property type="project" value="UniProtKB-KW"/>
</dbReference>
<organism evidence="16 17">
    <name type="scientific">Gordonia jinhuaensis</name>
    <dbReference type="NCBI Taxonomy" id="1517702"/>
    <lineage>
        <taxon>Bacteria</taxon>
        <taxon>Bacillati</taxon>
        <taxon>Actinomycetota</taxon>
        <taxon>Actinomycetes</taxon>
        <taxon>Mycobacteriales</taxon>
        <taxon>Gordoniaceae</taxon>
        <taxon>Gordonia</taxon>
    </lineage>
</organism>
<evidence type="ECO:0000259" key="15">
    <source>
        <dbReference type="PROSITE" id="PS51352"/>
    </source>
</evidence>
<dbReference type="Gene3D" id="3.40.30.10">
    <property type="entry name" value="Glutaredoxin"/>
    <property type="match status" value="1"/>
</dbReference>
<comment type="caution">
    <text evidence="16">The sequence shown here is derived from an EMBL/GenBank/DDBJ whole genome shotgun (WGS) entry which is preliminary data.</text>
</comment>
<keyword evidence="3" id="KW-0560">Oxidoreductase</keyword>
<dbReference type="InterPro" id="IPR050455">
    <property type="entry name" value="Tpx_Peroxidase_subfamily"/>
</dbReference>
<protein>
    <recommendedName>
        <fullName evidence="11">Alkyl hydroperoxide reductase E</fullName>
        <ecNumber evidence="10">1.11.1.29</ecNumber>
    </recommendedName>
    <alternativeName>
        <fullName evidence="12">Mycoredoxin-dependent peroxiredoxin</fullName>
    </alternativeName>
    <alternativeName>
        <fullName evidence="13">Peroxiredoxin AhpE</fullName>
    </alternativeName>
    <alternativeName>
        <fullName evidence="5">Thioredoxin peroxidase</fullName>
    </alternativeName>
</protein>
<evidence type="ECO:0000256" key="4">
    <source>
        <dbReference type="ARBA" id="ARBA00023284"/>
    </source>
</evidence>
<evidence type="ECO:0000256" key="8">
    <source>
        <dbReference type="ARBA" id="ARBA00060973"/>
    </source>
</evidence>
<dbReference type="SUPFAM" id="SSF52833">
    <property type="entry name" value="Thioredoxin-like"/>
    <property type="match status" value="1"/>
</dbReference>
<dbReference type="EMBL" id="BMGC01000002">
    <property type="protein sequence ID" value="GGB18428.1"/>
    <property type="molecule type" value="Genomic_DNA"/>
</dbReference>
<evidence type="ECO:0000256" key="2">
    <source>
        <dbReference type="ARBA" id="ARBA00022862"/>
    </source>
</evidence>
<dbReference type="PANTHER" id="PTHR43110">
    <property type="entry name" value="THIOL PEROXIDASE"/>
    <property type="match status" value="1"/>
</dbReference>
<evidence type="ECO:0000256" key="7">
    <source>
        <dbReference type="ARBA" id="ARBA00056930"/>
    </source>
</evidence>
<evidence type="ECO:0000256" key="6">
    <source>
        <dbReference type="ARBA" id="ARBA00052774"/>
    </source>
</evidence>
<evidence type="ECO:0000256" key="3">
    <source>
        <dbReference type="ARBA" id="ARBA00023002"/>
    </source>
</evidence>
<evidence type="ECO:0000256" key="9">
    <source>
        <dbReference type="ARBA" id="ARBA00065226"/>
    </source>
</evidence>
<gene>
    <name evidence="16" type="ORF">GCM10011489_03160</name>
</gene>
<evidence type="ECO:0000256" key="10">
    <source>
        <dbReference type="ARBA" id="ARBA00067009"/>
    </source>
</evidence>
<evidence type="ECO:0000256" key="12">
    <source>
        <dbReference type="ARBA" id="ARBA00082991"/>
    </source>
</evidence>
<comment type="function">
    <text evidence="7">Thiol-specific peroxidase that catalyzes the reduction of hydrogen peroxide and organic hydroperoxides to water and alcohols, respectively. Plays a role in cell protection against oxidative stress by detoxifying peroxides. May represent an important antioxidant defense against cytotoxic peroxides, especially peroxynitrite, which can be formed by activated macrophages during infection.</text>
</comment>
<dbReference type="FunFam" id="3.40.30.10:FF:000118">
    <property type="entry name" value="Peroxiredoxin AhpE"/>
    <property type="match status" value="1"/>
</dbReference>
<dbReference type="InterPro" id="IPR000866">
    <property type="entry name" value="AhpC/TSA"/>
</dbReference>
<accession>A0A916WNT4</accession>
<comment type="subunit">
    <text evidence="9">Homodimer. Forms both dimers and octamers; a tightly-associated dimer and a ring-like octamer.</text>
</comment>
<dbReference type="InterPro" id="IPR013766">
    <property type="entry name" value="Thioredoxin_domain"/>
</dbReference>
<proteinExistence type="inferred from homology"/>
<dbReference type="PANTHER" id="PTHR43110:SF1">
    <property type="entry name" value="THIOL PEROXIDASE"/>
    <property type="match status" value="1"/>
</dbReference>